<dbReference type="RefSeq" id="WP_157303190.1">
    <property type="nucleotide sequence ID" value="NZ_BAAAZB010000036.1"/>
</dbReference>
<dbReference type="Pfam" id="PF00293">
    <property type="entry name" value="NUDIX"/>
    <property type="match status" value="1"/>
</dbReference>
<gene>
    <name evidence="3" type="ORF">GO495_27625</name>
</gene>
<feature type="domain" description="Nudix hydrolase" evidence="2">
    <location>
        <begin position="1"/>
        <end position="149"/>
    </location>
</feature>
<evidence type="ECO:0000313" key="4">
    <source>
        <dbReference type="Proteomes" id="UP000468388"/>
    </source>
</evidence>
<protein>
    <submittedName>
        <fullName evidence="3">NUDIX domain-containing protein</fullName>
    </submittedName>
</protein>
<dbReference type="InterPro" id="IPR020084">
    <property type="entry name" value="NUDIX_hydrolase_CS"/>
</dbReference>
<accession>A0A6N8JGG3</accession>
<reference evidence="3 4" key="1">
    <citation type="submission" date="2019-12" db="EMBL/GenBank/DDBJ databases">
        <title>The draft genomic sequence of strain Chitinophaga oryziterrae JCM 16595.</title>
        <authorList>
            <person name="Zhang X."/>
        </authorList>
    </citation>
    <scope>NUCLEOTIDE SEQUENCE [LARGE SCALE GENOMIC DNA]</scope>
    <source>
        <strain evidence="3 4">JCM 16595</strain>
    </source>
</reference>
<evidence type="ECO:0000256" key="1">
    <source>
        <dbReference type="ARBA" id="ARBA00022801"/>
    </source>
</evidence>
<dbReference type="PROSITE" id="PS00893">
    <property type="entry name" value="NUDIX_BOX"/>
    <property type="match status" value="1"/>
</dbReference>
<dbReference type="GO" id="GO:0006167">
    <property type="term" value="P:AMP biosynthetic process"/>
    <property type="evidence" value="ECO:0007669"/>
    <property type="project" value="TreeGrafter"/>
</dbReference>
<keyword evidence="1" id="KW-0378">Hydrolase</keyword>
<dbReference type="CDD" id="cd04662">
    <property type="entry name" value="NUDIX_Hydrolase"/>
    <property type="match status" value="1"/>
</dbReference>
<comment type="caution">
    <text evidence="3">The sequence shown here is derived from an EMBL/GenBank/DDBJ whole genome shotgun (WGS) entry which is preliminary data.</text>
</comment>
<dbReference type="InterPro" id="IPR051325">
    <property type="entry name" value="Nudix_hydrolase_domain"/>
</dbReference>
<dbReference type="SUPFAM" id="SSF55811">
    <property type="entry name" value="Nudix"/>
    <property type="match status" value="1"/>
</dbReference>
<name>A0A6N8JGG3_9BACT</name>
<dbReference type="PANTHER" id="PTHR21340:SF7">
    <property type="entry name" value="NUDIX HYDROLASE DOMAIN-CONTAINING PROTEIN"/>
    <property type="match status" value="1"/>
</dbReference>
<dbReference type="Gene3D" id="3.90.79.10">
    <property type="entry name" value="Nucleoside Triphosphate Pyrophosphohydrolase"/>
    <property type="match status" value="1"/>
</dbReference>
<dbReference type="InterPro" id="IPR015797">
    <property type="entry name" value="NUDIX_hydrolase-like_dom_sf"/>
</dbReference>
<dbReference type="PROSITE" id="PS51462">
    <property type="entry name" value="NUDIX"/>
    <property type="match status" value="1"/>
</dbReference>
<dbReference type="Proteomes" id="UP000468388">
    <property type="component" value="Unassembled WGS sequence"/>
</dbReference>
<proteinExistence type="predicted"/>
<organism evidence="3 4">
    <name type="scientific">Chitinophaga oryziterrae</name>
    <dbReference type="NCBI Taxonomy" id="1031224"/>
    <lineage>
        <taxon>Bacteria</taxon>
        <taxon>Pseudomonadati</taxon>
        <taxon>Bacteroidota</taxon>
        <taxon>Chitinophagia</taxon>
        <taxon>Chitinophagales</taxon>
        <taxon>Chitinophagaceae</taxon>
        <taxon>Chitinophaga</taxon>
    </lineage>
</organism>
<dbReference type="GO" id="GO:0004081">
    <property type="term" value="F:bis(5'-nucleosyl)-tetraphosphatase (asymmetrical) activity"/>
    <property type="evidence" value="ECO:0007669"/>
    <property type="project" value="TreeGrafter"/>
</dbReference>
<dbReference type="EMBL" id="WRXO01000011">
    <property type="protein sequence ID" value="MVT44395.1"/>
    <property type="molecule type" value="Genomic_DNA"/>
</dbReference>
<evidence type="ECO:0000313" key="3">
    <source>
        <dbReference type="EMBL" id="MVT44395.1"/>
    </source>
</evidence>
<evidence type="ECO:0000259" key="2">
    <source>
        <dbReference type="PROSITE" id="PS51462"/>
    </source>
</evidence>
<dbReference type="PANTHER" id="PTHR21340">
    <property type="entry name" value="DIADENOSINE 5,5-P1,P4-TETRAPHOSPHATE PYROPHOSPHOHYDROLASE MUTT"/>
    <property type="match status" value="1"/>
</dbReference>
<dbReference type="OrthoDB" id="954553at2"/>
<dbReference type="GO" id="GO:0006754">
    <property type="term" value="P:ATP biosynthetic process"/>
    <property type="evidence" value="ECO:0007669"/>
    <property type="project" value="TreeGrafter"/>
</dbReference>
<dbReference type="InterPro" id="IPR000086">
    <property type="entry name" value="NUDIX_hydrolase_dom"/>
</dbReference>
<sequence>MARISSGILLYRKKQSALEVLLVHPGGPFFARKDEGSWTIPKGELMENEDPLQAAVREFEEETGYKPAGDFIPLNAVKQKGGKIVQCWAVEGDLDASAIVSNTFEMEWPIRSGKMKSFPEVDRASWFELPVARQKINERQVDFIEQLTALIHS</sequence>
<dbReference type="AlphaFoldDB" id="A0A6N8JGG3"/>
<keyword evidence="4" id="KW-1185">Reference proteome</keyword>